<comment type="caution">
    <text evidence="1">The sequence shown here is derived from an EMBL/GenBank/DDBJ whole genome shotgun (WGS) entry which is preliminary data.</text>
</comment>
<gene>
    <name evidence="1" type="ORF">AVEN_142073_1</name>
</gene>
<proteinExistence type="predicted"/>
<accession>A0A4Y2M9Q0</accession>
<reference evidence="1 2" key="1">
    <citation type="journal article" date="2019" name="Sci. Rep.">
        <title>Orb-weaving spider Araneus ventricosus genome elucidates the spidroin gene catalogue.</title>
        <authorList>
            <person name="Kono N."/>
            <person name="Nakamura H."/>
            <person name="Ohtoshi R."/>
            <person name="Moran D.A.P."/>
            <person name="Shinohara A."/>
            <person name="Yoshida Y."/>
            <person name="Fujiwara M."/>
            <person name="Mori M."/>
            <person name="Tomita M."/>
            <person name="Arakawa K."/>
        </authorList>
    </citation>
    <scope>NUCLEOTIDE SEQUENCE [LARGE SCALE GENOMIC DNA]</scope>
</reference>
<name>A0A4Y2M9Q0_ARAVE</name>
<sequence>MVEVDSEVLMEMSSKHTVTKIIQWVNYECSPTVTVLSIALTVYQLTSLHCEQNSKQRLSRLSTSGIYSFPTGRDVTWTFQKNLQISVPKIDSVKILTFSRNFILSPKSSNFSANDPRVGCH</sequence>
<evidence type="ECO:0000313" key="2">
    <source>
        <dbReference type="Proteomes" id="UP000499080"/>
    </source>
</evidence>
<dbReference type="Proteomes" id="UP000499080">
    <property type="component" value="Unassembled WGS sequence"/>
</dbReference>
<evidence type="ECO:0000313" key="1">
    <source>
        <dbReference type="EMBL" id="GBN22387.1"/>
    </source>
</evidence>
<protein>
    <submittedName>
        <fullName evidence="1">Uncharacterized protein</fullName>
    </submittedName>
</protein>
<dbReference type="EMBL" id="BGPR01006859">
    <property type="protein sequence ID" value="GBN22387.1"/>
    <property type="molecule type" value="Genomic_DNA"/>
</dbReference>
<organism evidence="1 2">
    <name type="scientific">Araneus ventricosus</name>
    <name type="common">Orbweaver spider</name>
    <name type="synonym">Epeira ventricosa</name>
    <dbReference type="NCBI Taxonomy" id="182803"/>
    <lineage>
        <taxon>Eukaryota</taxon>
        <taxon>Metazoa</taxon>
        <taxon>Ecdysozoa</taxon>
        <taxon>Arthropoda</taxon>
        <taxon>Chelicerata</taxon>
        <taxon>Arachnida</taxon>
        <taxon>Araneae</taxon>
        <taxon>Araneomorphae</taxon>
        <taxon>Entelegynae</taxon>
        <taxon>Araneoidea</taxon>
        <taxon>Araneidae</taxon>
        <taxon>Araneus</taxon>
    </lineage>
</organism>
<keyword evidence="2" id="KW-1185">Reference proteome</keyword>
<dbReference type="AlphaFoldDB" id="A0A4Y2M9Q0"/>